<organism evidence="1 2">
    <name type="scientific">Floridaenema evergladense BLCC-F167</name>
    <dbReference type="NCBI Taxonomy" id="3153639"/>
    <lineage>
        <taxon>Bacteria</taxon>
        <taxon>Bacillati</taxon>
        <taxon>Cyanobacteriota</taxon>
        <taxon>Cyanophyceae</taxon>
        <taxon>Oscillatoriophycideae</taxon>
        <taxon>Aerosakkonematales</taxon>
        <taxon>Aerosakkonemataceae</taxon>
        <taxon>Floridanema</taxon>
        <taxon>Floridanema evergladense</taxon>
    </lineage>
</organism>
<gene>
    <name evidence="1" type="ORF">ACE1CA_12270</name>
</gene>
<dbReference type="Proteomes" id="UP001576780">
    <property type="component" value="Unassembled WGS sequence"/>
</dbReference>
<protein>
    <submittedName>
        <fullName evidence="1">Uncharacterized protein</fullName>
    </submittedName>
</protein>
<comment type="caution">
    <text evidence="1">The sequence shown here is derived from an EMBL/GenBank/DDBJ whole genome shotgun (WGS) entry which is preliminary data.</text>
</comment>
<evidence type="ECO:0000313" key="2">
    <source>
        <dbReference type="Proteomes" id="UP001576780"/>
    </source>
</evidence>
<sequence length="61" mass="6603">MSACTELHKTAQNCMKLQKNAVNEATKNDASSVVASNGIVRTNSLLFACIIIKDYPPFAET</sequence>
<evidence type="ECO:0000313" key="1">
    <source>
        <dbReference type="EMBL" id="MFB2835297.1"/>
    </source>
</evidence>
<reference evidence="1 2" key="1">
    <citation type="submission" date="2024-09" db="EMBL/GenBank/DDBJ databases">
        <title>Floridaenema gen nov. (Aerosakkonemataceae, Aerosakkonematales ord. nov., Cyanobacteria) from benthic tropical and subtropical fresh waters, with the description of four new species.</title>
        <authorList>
            <person name="Moretto J.A."/>
            <person name="Berthold D.E."/>
            <person name="Lefler F.W."/>
            <person name="Huang I.-S."/>
            <person name="Laughinghouse H. IV."/>
        </authorList>
    </citation>
    <scope>NUCLEOTIDE SEQUENCE [LARGE SCALE GENOMIC DNA]</scope>
    <source>
        <strain evidence="1 2">BLCC-F167</strain>
    </source>
</reference>
<name>A0ABV4WJP1_9CYAN</name>
<accession>A0ABV4WJP1</accession>
<dbReference type="EMBL" id="JBHFNT010000102">
    <property type="protein sequence ID" value="MFB2835297.1"/>
    <property type="molecule type" value="Genomic_DNA"/>
</dbReference>
<keyword evidence="2" id="KW-1185">Reference proteome</keyword>
<proteinExistence type="predicted"/>